<dbReference type="GO" id="GO:0016787">
    <property type="term" value="F:hydrolase activity"/>
    <property type="evidence" value="ECO:0007669"/>
    <property type="project" value="UniProtKB-KW"/>
</dbReference>
<gene>
    <name evidence="2" type="ORF">EJ903_20710</name>
</gene>
<evidence type="ECO:0000259" key="1">
    <source>
        <dbReference type="Pfam" id="PF12697"/>
    </source>
</evidence>
<dbReference type="EMBL" id="RXMA01000025">
    <property type="protein sequence ID" value="RTR16421.1"/>
    <property type="molecule type" value="Genomic_DNA"/>
</dbReference>
<dbReference type="PANTHER" id="PTHR43798:SF33">
    <property type="entry name" value="HYDROLASE, PUTATIVE (AFU_ORTHOLOGUE AFUA_2G14860)-RELATED"/>
    <property type="match status" value="1"/>
</dbReference>
<dbReference type="InterPro" id="IPR000073">
    <property type="entry name" value="AB_hydrolase_1"/>
</dbReference>
<dbReference type="InterPro" id="IPR029058">
    <property type="entry name" value="AB_hydrolase_fold"/>
</dbReference>
<name>A0A3S0K1F7_9PROT</name>
<evidence type="ECO:0000313" key="2">
    <source>
        <dbReference type="EMBL" id="RTR16421.1"/>
    </source>
</evidence>
<comment type="caution">
    <text evidence="2">The sequence shown here is derived from an EMBL/GenBank/DDBJ whole genome shotgun (WGS) entry which is preliminary data.</text>
</comment>
<dbReference type="Gene3D" id="3.40.50.1820">
    <property type="entry name" value="alpha/beta hydrolase"/>
    <property type="match status" value="1"/>
</dbReference>
<evidence type="ECO:0000313" key="3">
    <source>
        <dbReference type="Proteomes" id="UP000277007"/>
    </source>
</evidence>
<reference evidence="2 3" key="1">
    <citation type="submission" date="2018-12" db="EMBL/GenBank/DDBJ databases">
        <authorList>
            <person name="Yang Y."/>
        </authorList>
    </citation>
    <scope>NUCLEOTIDE SEQUENCE [LARGE SCALE GENOMIC DNA]</scope>
    <source>
        <strain evidence="2 3">L-25-5w-1</strain>
    </source>
</reference>
<accession>A0A3S0K1F7</accession>
<dbReference type="PRINTS" id="PR00111">
    <property type="entry name" value="ABHYDROLASE"/>
</dbReference>
<dbReference type="OrthoDB" id="9808398at2"/>
<dbReference type="PANTHER" id="PTHR43798">
    <property type="entry name" value="MONOACYLGLYCEROL LIPASE"/>
    <property type="match status" value="1"/>
</dbReference>
<dbReference type="AlphaFoldDB" id="A0A3S0K1F7"/>
<dbReference type="RefSeq" id="WP_126619012.1">
    <property type="nucleotide sequence ID" value="NZ_JBHUCY010000078.1"/>
</dbReference>
<dbReference type="Pfam" id="PF12697">
    <property type="entry name" value="Abhydrolase_6"/>
    <property type="match status" value="1"/>
</dbReference>
<organism evidence="2 3">
    <name type="scientific">Azospirillum griseum</name>
    <dbReference type="NCBI Taxonomy" id="2496639"/>
    <lineage>
        <taxon>Bacteria</taxon>
        <taxon>Pseudomonadati</taxon>
        <taxon>Pseudomonadota</taxon>
        <taxon>Alphaproteobacteria</taxon>
        <taxon>Rhodospirillales</taxon>
        <taxon>Azospirillaceae</taxon>
        <taxon>Azospirillum</taxon>
    </lineage>
</organism>
<dbReference type="Proteomes" id="UP000277007">
    <property type="component" value="Unassembled WGS sequence"/>
</dbReference>
<dbReference type="SUPFAM" id="SSF53474">
    <property type="entry name" value="alpha/beta-Hydrolases"/>
    <property type="match status" value="1"/>
</dbReference>
<keyword evidence="3" id="KW-1185">Reference proteome</keyword>
<feature type="domain" description="AB hydrolase-1" evidence="1">
    <location>
        <begin position="6"/>
        <end position="239"/>
    </location>
</feature>
<sequence length="247" mass="25623">MTRRPMVFVHGLIGTLQTPALHHPFAPTPTLAPDLLGYGVERGSDPAAITLAAQAQHVHTAIRAAFGEQPVSVIGHSVGGAIAMLLADRFPEQVACVISVEGNFTLGDAFWSGSVARMTVEEAEALMAGFRADPAGWLARSGVAPTPAHLASAADLLSRQPGSTVRAMGRAVVEATGHPAYLAAVEGVFNRIPVHLVAGERSLAGWNVPDWAKAKAASLTVLPNTGHMMMVEDPTAFTDALAGCLAA</sequence>
<dbReference type="GO" id="GO:0016020">
    <property type="term" value="C:membrane"/>
    <property type="evidence" value="ECO:0007669"/>
    <property type="project" value="TreeGrafter"/>
</dbReference>
<dbReference type="InterPro" id="IPR050266">
    <property type="entry name" value="AB_hydrolase_sf"/>
</dbReference>
<proteinExistence type="predicted"/>
<protein>
    <submittedName>
        <fullName evidence="2">Alpha/beta fold hydrolase</fullName>
    </submittedName>
</protein>
<keyword evidence="2" id="KW-0378">Hydrolase</keyword>